<dbReference type="AlphaFoldDB" id="A0A914BJ12"/>
<feature type="region of interest" description="Disordered" evidence="1">
    <location>
        <begin position="185"/>
        <end position="269"/>
    </location>
</feature>
<evidence type="ECO:0000313" key="4">
    <source>
        <dbReference type="Proteomes" id="UP000887568"/>
    </source>
</evidence>
<organism evidence="3 4">
    <name type="scientific">Patiria miniata</name>
    <name type="common">Bat star</name>
    <name type="synonym">Asterina miniata</name>
    <dbReference type="NCBI Taxonomy" id="46514"/>
    <lineage>
        <taxon>Eukaryota</taxon>
        <taxon>Metazoa</taxon>
        <taxon>Echinodermata</taxon>
        <taxon>Eleutherozoa</taxon>
        <taxon>Asterozoa</taxon>
        <taxon>Asteroidea</taxon>
        <taxon>Valvatacea</taxon>
        <taxon>Valvatida</taxon>
        <taxon>Asterinidae</taxon>
        <taxon>Patiria</taxon>
    </lineage>
</organism>
<dbReference type="GeneID" id="119744420"/>
<keyword evidence="4" id="KW-1185">Reference proteome</keyword>
<keyword evidence="2" id="KW-0472">Membrane</keyword>
<evidence type="ECO:0000256" key="2">
    <source>
        <dbReference type="SAM" id="Phobius"/>
    </source>
</evidence>
<dbReference type="EnsemblMetazoa" id="XM_038220345.1">
    <property type="protein sequence ID" value="XP_038076273.1"/>
    <property type="gene ID" value="LOC119744420"/>
</dbReference>
<reference evidence="3" key="1">
    <citation type="submission" date="2022-11" db="UniProtKB">
        <authorList>
            <consortium name="EnsemblMetazoa"/>
        </authorList>
    </citation>
    <scope>IDENTIFICATION</scope>
</reference>
<name>A0A914BJ12_PATMI</name>
<dbReference type="OMA" id="DMNTWGQ"/>
<evidence type="ECO:0000313" key="3">
    <source>
        <dbReference type="EnsemblMetazoa" id="XP_038076273.1"/>
    </source>
</evidence>
<keyword evidence="2" id="KW-1133">Transmembrane helix</keyword>
<feature type="compositionally biased region" description="Polar residues" evidence="1">
    <location>
        <begin position="186"/>
        <end position="199"/>
    </location>
</feature>
<feature type="transmembrane region" description="Helical" evidence="2">
    <location>
        <begin position="33"/>
        <end position="60"/>
    </location>
</feature>
<proteinExistence type="predicted"/>
<keyword evidence="2" id="KW-0812">Transmembrane</keyword>
<dbReference type="RefSeq" id="XP_038076273.1">
    <property type="nucleotide sequence ID" value="XM_038220345.1"/>
</dbReference>
<dbReference type="Proteomes" id="UP000887568">
    <property type="component" value="Unplaced"/>
</dbReference>
<accession>A0A914BJ12</accession>
<feature type="compositionally biased region" description="Polar residues" evidence="1">
    <location>
        <begin position="260"/>
        <end position="269"/>
    </location>
</feature>
<evidence type="ECO:0000256" key="1">
    <source>
        <dbReference type="SAM" id="MobiDB-lite"/>
    </source>
</evidence>
<protein>
    <submittedName>
        <fullName evidence="3">Uncharacterized protein</fullName>
    </submittedName>
</protein>
<sequence length="385" mass="41687">MSGTEAATGPMMVDAVTPSAAGDAGGSGTDVNIIITVAACIGGLFLVVLIIFIIFVIYFYRKQLKDDELDKKNPSLRADRLDWKQHSLAHQFGDINDVDVMLWTDRGRKANDETDNPAFGKDFEPLDVNNLRRFDLTDDEAGSAQETESTGDMVEINLDEEDEEDNPGAPDTPGGTKQISILDMNTWGQPGTSRHNSVRSVRGLGPPPSFEPRSPDARSQGGGSLRSQNGSPFPYASYEPEITPRQQTLAPGSQRGLPFTVSNPSNDPRFQYTRTNPLMAEAVGRSTNDKFPFSAGEAAGYSSHVERDFGGTEDITSVEFDRSSNLRGSRRNQSVVDFYESGTRTTGSSFSLALEGSGSIGKNLLWQNKSFGGITGMMGMGNNTK</sequence>
<dbReference type="OrthoDB" id="10378239at2759"/>